<dbReference type="SUPFAM" id="SSF52799">
    <property type="entry name" value="(Phosphotyrosine protein) phosphatases II"/>
    <property type="match status" value="1"/>
</dbReference>
<gene>
    <name evidence="1" type="ORF">Fmac_024332</name>
</gene>
<dbReference type="PANTHER" id="PTHR31126">
    <property type="entry name" value="TYROSINE-PROTEIN PHOSPHATASE"/>
    <property type="match status" value="1"/>
</dbReference>
<comment type="caution">
    <text evidence="1">The sequence shown here is derived from an EMBL/GenBank/DDBJ whole genome shotgun (WGS) entry which is preliminary data.</text>
</comment>
<protein>
    <submittedName>
        <fullName evidence="1">Uncharacterized protein</fullName>
    </submittedName>
</protein>
<accession>A0ABD1LP27</accession>
<keyword evidence="2" id="KW-1185">Reference proteome</keyword>
<dbReference type="Proteomes" id="UP001603857">
    <property type="component" value="Unassembled WGS sequence"/>
</dbReference>
<name>A0ABD1LP27_9FABA</name>
<evidence type="ECO:0000313" key="1">
    <source>
        <dbReference type="EMBL" id="KAL2325274.1"/>
    </source>
</evidence>
<dbReference type="InterPro" id="IPR029021">
    <property type="entry name" value="Prot-tyrosine_phosphatase-like"/>
</dbReference>
<reference evidence="1 2" key="1">
    <citation type="submission" date="2024-08" db="EMBL/GenBank/DDBJ databases">
        <title>Insights into the chromosomal genome structure of Flemingia macrophylla.</title>
        <authorList>
            <person name="Ding Y."/>
            <person name="Zhao Y."/>
            <person name="Bi W."/>
            <person name="Wu M."/>
            <person name="Zhao G."/>
            <person name="Gong Y."/>
            <person name="Li W."/>
            <person name="Zhang P."/>
        </authorList>
    </citation>
    <scope>NUCLEOTIDE SEQUENCE [LARGE SCALE GENOMIC DNA]</scope>
    <source>
        <strain evidence="1">DYQJB</strain>
        <tissue evidence="1">Leaf</tissue>
    </source>
</reference>
<dbReference type="InterPro" id="IPR004861">
    <property type="entry name" value="Siw14-like"/>
</dbReference>
<dbReference type="AlphaFoldDB" id="A0ABD1LP27"/>
<dbReference type="Pfam" id="PF03162">
    <property type="entry name" value="Y_phosphatase2"/>
    <property type="match status" value="1"/>
</dbReference>
<organism evidence="1 2">
    <name type="scientific">Flemingia macrophylla</name>
    <dbReference type="NCBI Taxonomy" id="520843"/>
    <lineage>
        <taxon>Eukaryota</taxon>
        <taxon>Viridiplantae</taxon>
        <taxon>Streptophyta</taxon>
        <taxon>Embryophyta</taxon>
        <taxon>Tracheophyta</taxon>
        <taxon>Spermatophyta</taxon>
        <taxon>Magnoliopsida</taxon>
        <taxon>eudicotyledons</taxon>
        <taxon>Gunneridae</taxon>
        <taxon>Pentapetalae</taxon>
        <taxon>rosids</taxon>
        <taxon>fabids</taxon>
        <taxon>Fabales</taxon>
        <taxon>Fabaceae</taxon>
        <taxon>Papilionoideae</taxon>
        <taxon>50 kb inversion clade</taxon>
        <taxon>NPAAA clade</taxon>
        <taxon>indigoferoid/millettioid clade</taxon>
        <taxon>Phaseoleae</taxon>
        <taxon>Flemingia</taxon>
    </lineage>
</organism>
<sequence>MVEDGIYRSSFPQPSNFSFLEALNLRSIVYLCPEPYPQQNWSFLSRKDLIVSTVRDTILKAVKVLIASVSEEYKQFAGAKSTTTDLKFIETFDVLTLRQGLNSIIYQYFASKKPRFKYIDENSQKPQLSFREVAIV</sequence>
<proteinExistence type="predicted"/>
<dbReference type="EMBL" id="JBGMDY010000008">
    <property type="protein sequence ID" value="KAL2325274.1"/>
    <property type="molecule type" value="Genomic_DNA"/>
</dbReference>
<dbReference type="Gene3D" id="3.90.190.10">
    <property type="entry name" value="Protein tyrosine phosphatase superfamily"/>
    <property type="match status" value="1"/>
</dbReference>
<dbReference type="PANTHER" id="PTHR31126:SF46">
    <property type="entry name" value="TYROSINE-PROTEIN PHOSPHATASE DSP5"/>
    <property type="match status" value="1"/>
</dbReference>
<evidence type="ECO:0000313" key="2">
    <source>
        <dbReference type="Proteomes" id="UP001603857"/>
    </source>
</evidence>